<dbReference type="OrthoDB" id="10011261at2"/>
<dbReference type="EMBL" id="VITK01000019">
    <property type="protein sequence ID" value="TWA89584.1"/>
    <property type="molecule type" value="Genomic_DNA"/>
</dbReference>
<sequence length="208" mass="21833">MCLSGGSPPKDNSAEIARQQAQDRENKVNQGKASIDSAFSVFDPAYYDKYKQTYLDNYNPEVDRQFGVAKQQTQYNLARAGTTDATIGQKQFGDLVRNYGQQKQNIASQAIDATNKLRTDVENQKTALYGQNSASADPSLASISALSNANSLSQPAQLSPLGSVFAGLTNGIAYGVAGANNKLPAGYANAFAPGATLPGGNGSGRVVG</sequence>
<evidence type="ECO:0000256" key="1">
    <source>
        <dbReference type="SAM" id="MobiDB-lite"/>
    </source>
</evidence>
<keyword evidence="3" id="KW-1185">Reference proteome</keyword>
<accession>A0A560CXJ5</accession>
<protein>
    <submittedName>
        <fullName evidence="2">Uncharacterized protein</fullName>
    </submittedName>
</protein>
<evidence type="ECO:0000313" key="2">
    <source>
        <dbReference type="EMBL" id="TWA89584.1"/>
    </source>
</evidence>
<reference evidence="2 3" key="1">
    <citation type="submission" date="2019-06" db="EMBL/GenBank/DDBJ databases">
        <title>Genomic Encyclopedia of Type Strains, Phase IV (KMG-V): Genome sequencing to study the core and pangenomes of soil and plant-associated prokaryotes.</title>
        <authorList>
            <person name="Whitman W."/>
        </authorList>
    </citation>
    <scope>NUCLEOTIDE SEQUENCE [LARGE SCALE GENOMIC DNA]</scope>
    <source>
        <strain evidence="2 3">BR 510</strain>
    </source>
</reference>
<evidence type="ECO:0000313" key="3">
    <source>
        <dbReference type="Proteomes" id="UP000319949"/>
    </source>
</evidence>
<feature type="region of interest" description="Disordered" evidence="1">
    <location>
        <begin position="1"/>
        <end position="33"/>
    </location>
</feature>
<dbReference type="RefSeq" id="WP_145670185.1">
    <property type="nucleotide sequence ID" value="NZ_VITK01000019.1"/>
</dbReference>
<dbReference type="Proteomes" id="UP000319949">
    <property type="component" value="Unassembled WGS sequence"/>
</dbReference>
<dbReference type="AlphaFoldDB" id="A0A560CXJ5"/>
<gene>
    <name evidence="2" type="ORF">FBZ96_11952</name>
</gene>
<proteinExistence type="predicted"/>
<organism evidence="2 3">
    <name type="scientific">Bradyrhizobium stylosanthis</name>
    <dbReference type="NCBI Taxonomy" id="1803665"/>
    <lineage>
        <taxon>Bacteria</taxon>
        <taxon>Pseudomonadati</taxon>
        <taxon>Pseudomonadota</taxon>
        <taxon>Alphaproteobacteria</taxon>
        <taxon>Hyphomicrobiales</taxon>
        <taxon>Nitrobacteraceae</taxon>
        <taxon>Bradyrhizobium</taxon>
    </lineage>
</organism>
<name>A0A560CXJ5_9BRAD</name>
<comment type="caution">
    <text evidence="2">The sequence shown here is derived from an EMBL/GenBank/DDBJ whole genome shotgun (WGS) entry which is preliminary data.</text>
</comment>